<comment type="subcellular location">
    <subcellularLocation>
        <location evidence="1">Cell outer membrane</location>
    </subcellularLocation>
</comment>
<evidence type="ECO:0000256" key="4">
    <source>
        <dbReference type="ARBA" id="ARBA00023136"/>
    </source>
</evidence>
<keyword evidence="9" id="KW-1185">Reference proteome</keyword>
<dbReference type="EMBL" id="CP070608">
    <property type="protein sequence ID" value="QSE96327.1"/>
    <property type="molecule type" value="Genomic_DNA"/>
</dbReference>
<evidence type="ECO:0000256" key="2">
    <source>
        <dbReference type="ARBA" id="ARBA00006275"/>
    </source>
</evidence>
<feature type="domain" description="RagB/SusD" evidence="6">
    <location>
        <begin position="282"/>
        <end position="405"/>
    </location>
</feature>
<dbReference type="Pfam" id="PF07980">
    <property type="entry name" value="SusD_RagB"/>
    <property type="match status" value="1"/>
</dbReference>
<gene>
    <name evidence="8" type="ORF">JR347_11980</name>
</gene>
<comment type="similarity">
    <text evidence="2">Belongs to the SusD family.</text>
</comment>
<keyword evidence="5" id="KW-0998">Cell outer membrane</keyword>
<dbReference type="KEGG" id="fuv:JR347_11980"/>
<dbReference type="Pfam" id="PF14322">
    <property type="entry name" value="SusD-like_3"/>
    <property type="match status" value="1"/>
</dbReference>
<organism evidence="8 9">
    <name type="scientific">Fulvivirga lutea</name>
    <dbReference type="NCBI Taxonomy" id="2810512"/>
    <lineage>
        <taxon>Bacteria</taxon>
        <taxon>Pseudomonadati</taxon>
        <taxon>Bacteroidota</taxon>
        <taxon>Cytophagia</taxon>
        <taxon>Cytophagales</taxon>
        <taxon>Fulvivirgaceae</taxon>
        <taxon>Fulvivirga</taxon>
    </lineage>
</organism>
<evidence type="ECO:0000313" key="8">
    <source>
        <dbReference type="EMBL" id="QSE96327.1"/>
    </source>
</evidence>
<dbReference type="Proteomes" id="UP000662783">
    <property type="component" value="Chromosome"/>
</dbReference>
<evidence type="ECO:0000256" key="1">
    <source>
        <dbReference type="ARBA" id="ARBA00004442"/>
    </source>
</evidence>
<evidence type="ECO:0000313" key="9">
    <source>
        <dbReference type="Proteomes" id="UP000662783"/>
    </source>
</evidence>
<dbReference type="Gene3D" id="2.20.20.130">
    <property type="match status" value="1"/>
</dbReference>
<dbReference type="InterPro" id="IPR011990">
    <property type="entry name" value="TPR-like_helical_dom_sf"/>
</dbReference>
<evidence type="ECO:0000256" key="5">
    <source>
        <dbReference type="ARBA" id="ARBA00023237"/>
    </source>
</evidence>
<evidence type="ECO:0000259" key="7">
    <source>
        <dbReference type="Pfam" id="PF14322"/>
    </source>
</evidence>
<proteinExistence type="inferred from homology"/>
<evidence type="ECO:0000256" key="3">
    <source>
        <dbReference type="ARBA" id="ARBA00022729"/>
    </source>
</evidence>
<keyword evidence="3" id="KW-0732">Signal</keyword>
<dbReference type="SUPFAM" id="SSF48452">
    <property type="entry name" value="TPR-like"/>
    <property type="match status" value="1"/>
</dbReference>
<evidence type="ECO:0000259" key="6">
    <source>
        <dbReference type="Pfam" id="PF07980"/>
    </source>
</evidence>
<dbReference type="Gene3D" id="1.25.40.900">
    <property type="match status" value="1"/>
</dbReference>
<dbReference type="InterPro" id="IPR033985">
    <property type="entry name" value="SusD-like_N"/>
</dbReference>
<dbReference type="Gene3D" id="1.25.40.390">
    <property type="match status" value="1"/>
</dbReference>
<sequence length="439" mass="49505">MKYIIIYGLFLTGCNVLDQEPETFVQTQNALVDRQSATAAVNGLYHTLQDGDYYGGRYIMATEMVAGNGTASAFQAFWQELASGRVPASNFHVEDSWIALYATVNAANIVIEYIPQISELTESEKSDMLGQAYFIRGLAFFDALRQYGEFFNVSSEFGIPLKLQPSLAPSETARATVANSYTQIESDLQEAIDRLESASPFFASKVAAKALKARVHLYQNEFDQAETLATEVINELGNLPDDYNEIYTTEESSEAIFELEFIQQDDPNVWSIEMYNNPPEVSVTNNLIDFFNNRNENERGMLFETTSSGLNRCIKYGTTPQEDGENTIIIRLSEMYLIRAEALGRDGVPNDALPDINAVRNRAGLTSFTNIASDAELLTVLLNERRAEFAFEGHYWFDMVRYGRMESIRGLESFRRIFPIPRREINISDGTLVQNPEYN</sequence>
<dbReference type="InterPro" id="IPR012944">
    <property type="entry name" value="SusD_RagB_dom"/>
</dbReference>
<dbReference type="CDD" id="cd08977">
    <property type="entry name" value="SusD"/>
    <property type="match status" value="1"/>
</dbReference>
<reference evidence="8" key="1">
    <citation type="submission" date="2021-02" db="EMBL/GenBank/DDBJ databases">
        <title>Fulvivirga sp. S481 isolated from sea water.</title>
        <authorList>
            <person name="Bae S.S."/>
            <person name="Baek K."/>
        </authorList>
    </citation>
    <scope>NUCLEOTIDE SEQUENCE</scope>
    <source>
        <strain evidence="8">S481</strain>
    </source>
</reference>
<dbReference type="GO" id="GO:0009279">
    <property type="term" value="C:cell outer membrane"/>
    <property type="evidence" value="ECO:0007669"/>
    <property type="project" value="UniProtKB-SubCell"/>
</dbReference>
<accession>A0A975A0D6</accession>
<name>A0A975A0D6_9BACT</name>
<feature type="domain" description="SusD-like N-terminal" evidence="7">
    <location>
        <begin position="42"/>
        <end position="217"/>
    </location>
</feature>
<dbReference type="RefSeq" id="WP_205720843.1">
    <property type="nucleotide sequence ID" value="NZ_CP070608.1"/>
</dbReference>
<keyword evidence="4" id="KW-0472">Membrane</keyword>
<dbReference type="AlphaFoldDB" id="A0A975A0D6"/>
<protein>
    <submittedName>
        <fullName evidence="8">RagB/SusD family nutrient uptake outer membrane protein</fullName>
    </submittedName>
</protein>